<feature type="compositionally biased region" description="Low complexity" evidence="2">
    <location>
        <begin position="96"/>
        <end position="106"/>
    </location>
</feature>
<sequence length="1658" mass="182815">MAPRYSRGKAKGEKKKKEEKVLPVVMDITVNLPDETSVVLKIRGVRLKDTVDVSALKPCLLTLVEEDYDNDGAVAHVRRLLDIVACTTSFGPSSPPKNAAAKASKSQPPPEKQSPKEAATADADGEISHSCPKLDSFYEFFSLSNLTAPLQYVKKASKRHVEEIAEEDHLFSLDVKVCNGKVVHVEACRKGFYSVGKQRVLCHNLVDLLRQISRAFDNAYDDLLKAFSERNKFGNLPYGFRSNTWLVPPVAAQSPSFFPLLPVEDENWGGNGGGLGRDGEYDLIPWANKFSFIASMPCKTAEERQARDRKAFLLHSLFVDVAIFRAIKAVKHVLEEPSYSCSAAENDIYSERVGDLSVRVLKDGSVASCKIDSKIDGVEATGVNQKDLVERNLLKGITADENTAAHDTTTLGVVYVRYCGYVVVVKVEGEVDEKVNTSSHQNNELFDQPEGGANALNINSLRFLLHTPALPENNKQTTEIQLSESEELGGDTDTFVENLIKKSLAKLEEEELSSDYFVRWELGACWVQHLQDQNNTEKDKKPSLEKANNEMKVEGLGKPLKALKNNKKKSDSSNPNFASEHTKSNLEADNAALSSSESQHEAAVAENELVLKQMLSEAAFTRLKESGTGLHCKSIQDLIDLSQKYYMDVAIPKLVKLSEKLSHVQSLCIHEMIVRAFKHILRAVISAVVDKEKMASSIAGALNLLLGVPENRETDKSCDVHPLVWKWLELFLKKRFDWDLNRLNYKDVRKFAILRGLCHKATIYQQKALDINERELGLDHPDTMKSYGDLAVFYYRLQHTELALKYVKRALYLLHLTCGPSHPNTAATYINVAMMEEGLGNVHIALRYLHKALKCNQKLLGADHIQTAASYHAIAIALSLMEAYPLSVQHEQTTLQILRAKLGPDDLRTQDAAAWLEYFESKAFEQQEAARNGTRKPDASIASKGHLSVSDLLDYINPNHDTKGRDAAAKRRNQVRAISYQNNVSASSDESSKEIQKEASDEELHIPETGGSADSENETNSAPDPEPPILEKILDEKPQTSNDLLSEVHPDGDDGWQSVQRPRSAGSYGRRVKQRRATLGKVYSYQKNVEVGTEQHPSVKSGNQNSKYYFLKKRTMHHGGYADNRAVNISQGTKFGRKAVKAVAYRVKSTPSSSKTVVNETPEIGDKEPDSIDVNPVKTSIVSLGKSPSYKEVALAPPGTISKLQVYNPQSEIPISPKHDVGKHKEQDIEARRNINPTPKEANNAFKEKSDDSLSDSIEDSQDYTVVSTEKKEETQLNKVVQDNCVTFEGLESGDVEAQGAVDNSIVVDAVENVVDSYKQELIASNLPCSFEPSDNINSSPRGSEDLGVNLLSPTQSQAGGISCKKLSASAAPFNPSPAIARTAPIGMNMTHPSGPGPIPAIGPWPVNMNVHPGPVLPAVNPMCSSPHHAYPSPPTTPNMMQPLPFMYPPYTQPQSVQTSSPFHANHFAWQCNLNPVISKFGPGAVWTGCHPVEFPRPVPIVESIPDIISEPQVQSYTAESPSSASVLLEDIDKVGDSNKEVKTSAPEMNEDGMLRVGSESIKENGNLNFPGINNAGNEPNQNVGSNSSETNMDDEKTFSILIRGRRNRKQTLRMPISLLTRPHGSQSFKVIYNRVVRGNDSPRSINFSSSKHCTASA</sequence>
<evidence type="ECO:0000256" key="2">
    <source>
        <dbReference type="SAM" id="MobiDB-lite"/>
    </source>
</evidence>
<feature type="compositionally biased region" description="Polar residues" evidence="2">
    <location>
        <begin position="979"/>
        <end position="989"/>
    </location>
</feature>
<feature type="compositionally biased region" description="Basic and acidic residues" evidence="2">
    <location>
        <begin position="535"/>
        <end position="555"/>
    </location>
</feature>
<organism evidence="4 5">
    <name type="scientific">Trifolium subterraneum</name>
    <name type="common">Subterranean clover</name>
    <dbReference type="NCBI Taxonomy" id="3900"/>
    <lineage>
        <taxon>Eukaryota</taxon>
        <taxon>Viridiplantae</taxon>
        <taxon>Streptophyta</taxon>
        <taxon>Embryophyta</taxon>
        <taxon>Tracheophyta</taxon>
        <taxon>Spermatophyta</taxon>
        <taxon>Magnoliopsida</taxon>
        <taxon>eudicotyledons</taxon>
        <taxon>Gunneridae</taxon>
        <taxon>Pentapetalae</taxon>
        <taxon>rosids</taxon>
        <taxon>fabids</taxon>
        <taxon>Fabales</taxon>
        <taxon>Fabaceae</taxon>
        <taxon>Papilionoideae</taxon>
        <taxon>50 kb inversion clade</taxon>
        <taxon>NPAAA clade</taxon>
        <taxon>Hologalegina</taxon>
        <taxon>IRL clade</taxon>
        <taxon>Trifolieae</taxon>
        <taxon>Trifolium</taxon>
    </lineage>
</organism>
<feature type="region of interest" description="Disordered" evidence="2">
    <location>
        <begin position="1212"/>
        <end position="1262"/>
    </location>
</feature>
<dbReference type="PROSITE" id="PS51823">
    <property type="entry name" value="CLU"/>
    <property type="match status" value="1"/>
</dbReference>
<dbReference type="OrthoDB" id="1414216at2759"/>
<evidence type="ECO:0000256" key="1">
    <source>
        <dbReference type="ARBA" id="ARBA00022490"/>
    </source>
</evidence>
<protein>
    <recommendedName>
        <fullName evidence="3">Clu domain-containing protein</fullName>
    </recommendedName>
</protein>
<feature type="compositionally biased region" description="Basic and acidic residues" evidence="2">
    <location>
        <begin position="1217"/>
        <end position="1233"/>
    </location>
</feature>
<gene>
    <name evidence="4" type="ORF">TSUD_350000</name>
</gene>
<feature type="region of interest" description="Disordered" evidence="2">
    <location>
        <begin position="979"/>
        <end position="1030"/>
    </location>
</feature>
<accession>A0A2Z6NEQ0</accession>
<feature type="compositionally biased region" description="Acidic residues" evidence="2">
    <location>
        <begin position="1253"/>
        <end position="1262"/>
    </location>
</feature>
<feature type="region of interest" description="Disordered" evidence="2">
    <location>
        <begin position="1042"/>
        <end position="1073"/>
    </location>
</feature>
<keyword evidence="5" id="KW-1185">Reference proteome</keyword>
<reference evidence="5" key="1">
    <citation type="journal article" date="2017" name="Front. Plant Sci.">
        <title>Climate Clever Clovers: New Paradigm to Reduce the Environmental Footprint of Ruminants by Breeding Low Methanogenic Forages Utilizing Haplotype Variation.</title>
        <authorList>
            <person name="Kaur P."/>
            <person name="Appels R."/>
            <person name="Bayer P.E."/>
            <person name="Keeble-Gagnere G."/>
            <person name="Wang J."/>
            <person name="Hirakawa H."/>
            <person name="Shirasawa K."/>
            <person name="Vercoe P."/>
            <person name="Stefanova K."/>
            <person name="Durmic Z."/>
            <person name="Nichols P."/>
            <person name="Revell C."/>
            <person name="Isobe S.N."/>
            <person name="Edwards D."/>
            <person name="Erskine W."/>
        </authorList>
    </citation>
    <scope>NUCLEOTIDE SEQUENCE [LARGE SCALE GENOMIC DNA]</scope>
    <source>
        <strain evidence="5">cv. Daliak</strain>
    </source>
</reference>
<dbReference type="InterPro" id="IPR023231">
    <property type="entry name" value="GSKIP_dom_sf"/>
</dbReference>
<feature type="region of interest" description="Disordered" evidence="2">
    <location>
        <begin position="1153"/>
        <end position="1172"/>
    </location>
</feature>
<dbReference type="InterPro" id="IPR025697">
    <property type="entry name" value="CLU_dom"/>
</dbReference>
<dbReference type="GO" id="GO:0005737">
    <property type="term" value="C:cytoplasm"/>
    <property type="evidence" value="ECO:0007669"/>
    <property type="project" value="TreeGrafter"/>
</dbReference>
<dbReference type="CDD" id="cd15466">
    <property type="entry name" value="CLU-central"/>
    <property type="match status" value="1"/>
</dbReference>
<dbReference type="FunFam" id="1.25.40.10:FF:000157">
    <property type="entry name" value="protein TSS isoform X2"/>
    <property type="match status" value="1"/>
</dbReference>
<evidence type="ECO:0000259" key="3">
    <source>
        <dbReference type="PROSITE" id="PS51823"/>
    </source>
</evidence>
<feature type="region of interest" description="Disordered" evidence="2">
    <location>
        <begin position="91"/>
        <end position="127"/>
    </location>
</feature>
<dbReference type="PANTHER" id="PTHR12601:SF17">
    <property type="entry name" value="PROTEIN REDUCED CHLOROPLAST COVERAGE 1"/>
    <property type="match status" value="1"/>
</dbReference>
<feature type="compositionally biased region" description="Polar residues" evidence="2">
    <location>
        <begin position="1012"/>
        <end position="1022"/>
    </location>
</feature>
<dbReference type="EMBL" id="DF973955">
    <property type="protein sequence ID" value="GAU43054.1"/>
    <property type="molecule type" value="Genomic_DNA"/>
</dbReference>
<feature type="compositionally biased region" description="Basic and acidic residues" evidence="2">
    <location>
        <begin position="990"/>
        <end position="1006"/>
    </location>
</feature>
<dbReference type="InterPro" id="IPR011990">
    <property type="entry name" value="TPR-like_helical_dom_sf"/>
</dbReference>
<dbReference type="InterPro" id="IPR033646">
    <property type="entry name" value="CLU-central"/>
</dbReference>
<feature type="domain" description="Clu" evidence="3">
    <location>
        <begin position="264"/>
        <end position="541"/>
    </location>
</feature>
<evidence type="ECO:0000313" key="5">
    <source>
        <dbReference type="Proteomes" id="UP000242715"/>
    </source>
</evidence>
<dbReference type="Gene3D" id="1.25.40.10">
    <property type="entry name" value="Tetratricopeptide repeat domain"/>
    <property type="match status" value="1"/>
</dbReference>
<dbReference type="SUPFAM" id="SSF103107">
    <property type="entry name" value="Hypothetical protein c14orf129, hspc210"/>
    <property type="match status" value="1"/>
</dbReference>
<keyword evidence="1" id="KW-0963">Cytoplasm</keyword>
<feature type="compositionally biased region" description="Polar residues" evidence="2">
    <location>
        <begin position="1575"/>
        <end position="1591"/>
    </location>
</feature>
<dbReference type="Pfam" id="PF13374">
    <property type="entry name" value="TPR_10"/>
    <property type="match status" value="1"/>
</dbReference>
<feature type="region of interest" description="Disordered" evidence="2">
    <location>
        <begin position="533"/>
        <end position="598"/>
    </location>
</feature>
<proteinExistence type="predicted"/>
<dbReference type="Pfam" id="PF13424">
    <property type="entry name" value="TPR_12"/>
    <property type="match status" value="1"/>
</dbReference>
<dbReference type="Proteomes" id="UP000242715">
    <property type="component" value="Unassembled WGS sequence"/>
</dbReference>
<dbReference type="SUPFAM" id="SSF48452">
    <property type="entry name" value="TPR-like"/>
    <property type="match status" value="1"/>
</dbReference>
<dbReference type="Pfam" id="PF12807">
    <property type="entry name" value="eIF3_p135"/>
    <property type="match status" value="1"/>
</dbReference>
<dbReference type="InterPro" id="IPR027523">
    <property type="entry name" value="CLU_prot"/>
</dbReference>
<name>A0A2Z6NEQ0_TRISU</name>
<evidence type="ECO:0000313" key="4">
    <source>
        <dbReference type="EMBL" id="GAU43054.1"/>
    </source>
</evidence>
<feature type="region of interest" description="Disordered" evidence="2">
    <location>
        <begin position="1571"/>
        <end position="1593"/>
    </location>
</feature>
<dbReference type="PANTHER" id="PTHR12601">
    <property type="entry name" value="EUKARYOTIC TRANSLATION INITIATION FACTOR 3 SUBUNIT EIF-3"/>
    <property type="match status" value="1"/>
</dbReference>